<comment type="similarity">
    <text evidence="1">Belongs to the PDE6D/unc-119 family.</text>
</comment>
<accession>T1KD33</accession>
<dbReference type="EnsemblMetazoa" id="tetur09g01510.1">
    <property type="protein sequence ID" value="tetur09g01510.1"/>
    <property type="gene ID" value="tetur09g01510"/>
</dbReference>
<proteinExistence type="inferred from homology"/>
<name>T1KD33_TETUR</name>
<protein>
    <recommendedName>
        <fullName evidence="2">GMP phosphodiesterase delta subunit domain-containing protein</fullName>
    </recommendedName>
</protein>
<evidence type="ECO:0000259" key="2">
    <source>
        <dbReference type="Pfam" id="PF05351"/>
    </source>
</evidence>
<dbReference type="AlphaFoldDB" id="T1KD33"/>
<evidence type="ECO:0000313" key="4">
    <source>
        <dbReference type="Proteomes" id="UP000015104"/>
    </source>
</evidence>
<dbReference type="InterPro" id="IPR008015">
    <property type="entry name" value="PDED_dom"/>
</dbReference>
<reference evidence="3" key="2">
    <citation type="submission" date="2015-06" db="UniProtKB">
        <authorList>
            <consortium name="EnsemblMetazoa"/>
        </authorList>
    </citation>
    <scope>IDENTIFICATION</scope>
</reference>
<evidence type="ECO:0000313" key="3">
    <source>
        <dbReference type="EnsemblMetazoa" id="tetur09g01510.1"/>
    </source>
</evidence>
<dbReference type="EMBL" id="CAEY01002009">
    <property type="status" value="NOT_ANNOTATED_CDS"/>
    <property type="molecule type" value="Genomic_DNA"/>
</dbReference>
<reference evidence="4" key="1">
    <citation type="submission" date="2011-08" db="EMBL/GenBank/DDBJ databases">
        <authorList>
            <person name="Rombauts S."/>
        </authorList>
    </citation>
    <scope>NUCLEOTIDE SEQUENCE</scope>
    <source>
        <strain evidence="4">London</strain>
    </source>
</reference>
<organism evidence="3 4">
    <name type="scientific">Tetranychus urticae</name>
    <name type="common">Two-spotted spider mite</name>
    <dbReference type="NCBI Taxonomy" id="32264"/>
    <lineage>
        <taxon>Eukaryota</taxon>
        <taxon>Metazoa</taxon>
        <taxon>Ecdysozoa</taxon>
        <taxon>Arthropoda</taxon>
        <taxon>Chelicerata</taxon>
        <taxon>Arachnida</taxon>
        <taxon>Acari</taxon>
        <taxon>Acariformes</taxon>
        <taxon>Trombidiformes</taxon>
        <taxon>Prostigmata</taxon>
        <taxon>Eleutherengona</taxon>
        <taxon>Raphignathae</taxon>
        <taxon>Tetranychoidea</taxon>
        <taxon>Tetranychidae</taxon>
        <taxon>Tetranychus</taxon>
    </lineage>
</organism>
<dbReference type="SUPFAM" id="SSF81296">
    <property type="entry name" value="E set domains"/>
    <property type="match status" value="1"/>
</dbReference>
<dbReference type="Gene3D" id="2.70.50.40">
    <property type="entry name" value="GMP phosphodiesterase, delta subunit"/>
    <property type="match status" value="1"/>
</dbReference>
<dbReference type="InterPro" id="IPR037036">
    <property type="entry name" value="PDED_dom_sf"/>
</dbReference>
<dbReference type="PANTHER" id="PTHR12976:SF0">
    <property type="entry name" value="RETINAL ROD RHODOPSIN-SENSITIVE CGMP 3',5'-CYCLIC PHOSPHODIESTERASE SUBUNIT DELTA"/>
    <property type="match status" value="1"/>
</dbReference>
<dbReference type="STRING" id="32264.T1KD33"/>
<dbReference type="HOGENOM" id="CLU_119682_0_0_1"/>
<dbReference type="GO" id="GO:0005737">
    <property type="term" value="C:cytoplasm"/>
    <property type="evidence" value="ECO:0007669"/>
    <property type="project" value="TreeGrafter"/>
</dbReference>
<evidence type="ECO:0000256" key="1">
    <source>
        <dbReference type="ARBA" id="ARBA00008102"/>
    </source>
</evidence>
<feature type="domain" description="GMP phosphodiesterase delta subunit" evidence="2">
    <location>
        <begin position="20"/>
        <end position="145"/>
    </location>
</feature>
<keyword evidence="4" id="KW-1185">Reference proteome</keyword>
<dbReference type="InterPro" id="IPR014756">
    <property type="entry name" value="Ig_E-set"/>
</dbReference>
<dbReference type="Pfam" id="PF05351">
    <property type="entry name" value="GMP_PDE_delta"/>
    <property type="match status" value="1"/>
</dbReference>
<dbReference type="Proteomes" id="UP000015104">
    <property type="component" value="Unassembled WGS sequence"/>
</dbReference>
<dbReference type="eggNOG" id="KOG4038">
    <property type="taxonomic scope" value="Eukaryota"/>
</dbReference>
<sequence>MSEPISEEEKKEKERSQILAEGFKLHRVSLKDPESKEVLWSTKEDLTKTKEDFKVHLEKNIHERTGDIMMEIVFSSTQAMENFNLKKRLLFKNKCLEEWFIEFGEVKEKSAYTWQIMLTSSPDVMNMPFDALSGQLMIESKYCDQELEFHKGLIRVFYDGFSTS</sequence>
<dbReference type="PANTHER" id="PTHR12976">
    <property type="entry name" value="RETINAL ROD RHODOPSIN-SENSITIVE CGMP 3',5'-CYCLIC PHOSPHODIESTERASE DELTA-SUBUNIT"/>
    <property type="match status" value="1"/>
</dbReference>